<dbReference type="InterPro" id="IPR050300">
    <property type="entry name" value="GDXG_lipolytic_enzyme"/>
</dbReference>
<sequence>MKKPLILFVTLTCFVLISYTQTVMPLYADSIPNSKPAPDEEKTDTSHRGVPMISKVSIPTLTIYLPPKEKATGAAVVVIPGGGYRNVAIGHEGYDVAKRFNEMGVAAFVLKYRLPSDVTMVNKEIGPIQDAQRAIQIVREKAKEWEIDKNRVGIIGFSAGGHLASAAGTHFNHAYIDAGKKANLRPDFMILVYPVISFADSICHKGSRENLLGKDPSPEKKMEYSNELQVTKKTPPTYLVHAEDDSTVKVQNMLLFATALQKNKVPFDFYLYEKGGHGFGMNNSTSEVKWMDLVQEWMTKSGWIK</sequence>
<keyword evidence="3" id="KW-0119">Carbohydrate metabolism</keyword>
<dbReference type="GO" id="GO:0016798">
    <property type="term" value="F:hydrolase activity, acting on glycosyl bonds"/>
    <property type="evidence" value="ECO:0007669"/>
    <property type="project" value="UniProtKB-KW"/>
</dbReference>
<dbReference type="STRING" id="1703345.A3860_29415"/>
<keyword evidence="3" id="KW-0326">Glycosidase</keyword>
<proteinExistence type="predicted"/>
<evidence type="ECO:0000256" key="1">
    <source>
        <dbReference type="ARBA" id="ARBA00022801"/>
    </source>
</evidence>
<reference evidence="3 4" key="1">
    <citation type="submission" date="2016-03" db="EMBL/GenBank/DDBJ databases">
        <title>Niastella vici sp. nov., isolated from farmland soil.</title>
        <authorList>
            <person name="Chen L."/>
            <person name="Wang D."/>
            <person name="Yang S."/>
            <person name="Wang G."/>
        </authorList>
    </citation>
    <scope>NUCLEOTIDE SEQUENCE [LARGE SCALE GENOMIC DNA]</scope>
    <source>
        <strain evidence="3 4">DJ57</strain>
    </source>
</reference>
<accession>A0A1V9FUQ1</accession>
<keyword evidence="3" id="KW-0624">Polysaccharide degradation</keyword>
<keyword evidence="3" id="KW-0858">Xylan degradation</keyword>
<dbReference type="Proteomes" id="UP000192796">
    <property type="component" value="Unassembled WGS sequence"/>
</dbReference>
<dbReference type="AlphaFoldDB" id="A0A1V9FUQ1"/>
<keyword evidence="1 3" id="KW-0378">Hydrolase</keyword>
<dbReference type="Gene3D" id="3.40.50.1820">
    <property type="entry name" value="alpha/beta hydrolase"/>
    <property type="match status" value="1"/>
</dbReference>
<evidence type="ECO:0000259" key="2">
    <source>
        <dbReference type="Pfam" id="PF20434"/>
    </source>
</evidence>
<dbReference type="PANTHER" id="PTHR48081">
    <property type="entry name" value="AB HYDROLASE SUPERFAMILY PROTEIN C4A8.06C"/>
    <property type="match status" value="1"/>
</dbReference>
<keyword evidence="4" id="KW-1185">Reference proteome</keyword>
<comment type="caution">
    <text evidence="3">The sequence shown here is derived from an EMBL/GenBank/DDBJ whole genome shotgun (WGS) entry which is preliminary data.</text>
</comment>
<dbReference type="GO" id="GO:0045493">
    <property type="term" value="P:xylan catabolic process"/>
    <property type="evidence" value="ECO:0007669"/>
    <property type="project" value="UniProtKB-KW"/>
</dbReference>
<dbReference type="Pfam" id="PF20434">
    <property type="entry name" value="BD-FAE"/>
    <property type="match status" value="1"/>
</dbReference>
<gene>
    <name evidence="3" type="ORF">A3860_29415</name>
</gene>
<dbReference type="RefSeq" id="WP_081149632.1">
    <property type="nucleotide sequence ID" value="NZ_LVYD01000052.1"/>
</dbReference>
<evidence type="ECO:0000313" key="3">
    <source>
        <dbReference type="EMBL" id="OQP62074.1"/>
    </source>
</evidence>
<dbReference type="InterPro" id="IPR029058">
    <property type="entry name" value="AB_hydrolase_fold"/>
</dbReference>
<feature type="domain" description="BD-FAE-like" evidence="2">
    <location>
        <begin position="61"/>
        <end position="259"/>
    </location>
</feature>
<dbReference type="InterPro" id="IPR049492">
    <property type="entry name" value="BD-FAE-like_dom"/>
</dbReference>
<dbReference type="SUPFAM" id="SSF53474">
    <property type="entry name" value="alpha/beta-Hydrolases"/>
    <property type="match status" value="1"/>
</dbReference>
<name>A0A1V9FUQ1_9BACT</name>
<dbReference type="EMBL" id="LVYD01000052">
    <property type="protein sequence ID" value="OQP62074.1"/>
    <property type="molecule type" value="Genomic_DNA"/>
</dbReference>
<organism evidence="3 4">
    <name type="scientific">Niastella vici</name>
    <dbReference type="NCBI Taxonomy" id="1703345"/>
    <lineage>
        <taxon>Bacteria</taxon>
        <taxon>Pseudomonadati</taxon>
        <taxon>Bacteroidota</taxon>
        <taxon>Chitinophagia</taxon>
        <taxon>Chitinophagales</taxon>
        <taxon>Chitinophagaceae</taxon>
        <taxon>Niastella</taxon>
    </lineage>
</organism>
<dbReference type="OrthoDB" id="9794725at2"/>
<protein>
    <submittedName>
        <fullName evidence="3">1,4-beta-xylanase</fullName>
    </submittedName>
</protein>
<evidence type="ECO:0000313" key="4">
    <source>
        <dbReference type="Proteomes" id="UP000192796"/>
    </source>
</evidence>
<dbReference type="PANTHER" id="PTHR48081:SF6">
    <property type="entry name" value="PEPTIDASE S9 PROLYL OLIGOPEPTIDASE CATALYTIC DOMAIN-CONTAINING PROTEIN"/>
    <property type="match status" value="1"/>
</dbReference>